<dbReference type="InterPro" id="IPR012907">
    <property type="entry name" value="Peptidase_S11_C"/>
</dbReference>
<dbReference type="EMBL" id="BAABKI010000013">
    <property type="protein sequence ID" value="GAA5173628.1"/>
    <property type="molecule type" value="Genomic_DNA"/>
</dbReference>
<comment type="caution">
    <text evidence="17">The sequence shown here is derived from an EMBL/GenBank/DDBJ whole genome shotgun (WGS) entry which is preliminary data.</text>
</comment>
<proteinExistence type="inferred from homology"/>
<accession>A0ABP9R9N5</accession>
<reference evidence="18" key="1">
    <citation type="journal article" date="2019" name="Int. J. Syst. Evol. Microbiol.">
        <title>The Global Catalogue of Microorganisms (GCM) 10K type strain sequencing project: providing services to taxonomists for standard genome sequencing and annotation.</title>
        <authorList>
            <consortium name="The Broad Institute Genomics Platform"/>
            <consortium name="The Broad Institute Genome Sequencing Center for Infectious Disease"/>
            <person name="Wu L."/>
            <person name="Ma J."/>
        </authorList>
    </citation>
    <scope>NUCLEOTIDE SEQUENCE [LARGE SCALE GENOMIC DNA]</scope>
    <source>
        <strain evidence="18">JCM 18472</strain>
    </source>
</reference>
<evidence type="ECO:0000256" key="7">
    <source>
        <dbReference type="ARBA" id="ARBA00022729"/>
    </source>
</evidence>
<feature type="chain" id="PRO_5045322099" description="serine-type D-Ala-D-Ala carboxypeptidase" evidence="15">
    <location>
        <begin position="31"/>
        <end position="413"/>
    </location>
</feature>
<evidence type="ECO:0000256" key="4">
    <source>
        <dbReference type="ARBA" id="ARBA00012448"/>
    </source>
</evidence>
<dbReference type="InterPro" id="IPR037167">
    <property type="entry name" value="Peptidase_S11_C_sf"/>
</dbReference>
<comment type="function">
    <text evidence="1">Removes C-terminal D-alanyl residues from sugar-peptide cell wall precursors.</text>
</comment>
<sequence length="413" mass="45525">MRLPALPSPSWHWLTAAVTALFIAAQPAQAQDAAPQPDPAPQPDSALQQTLPEPMIPSPPTLNASSWILIDANSGEVLAEQNADKRLPPASLTKMMTAYIVEKEIDDGNINDQDLVTISKKAWQTGGSRMFIREGTQVSVENLLRGVVIQSGNDASVALAEYVAGSESAFAELMNQQAQRLGLQNSQFANATGLPSPGHYSSARDLATLAKHIIQDYPEHYQIYSEKYFTYNGIRQPNRNRLLWRDASVDGLKTGHTEEAGYSLAASAKQGEMRLISVVMNTASEEARAQESQKLLNYGFRFFDTFRLYQRGAVINQSRIWGGAQDQLKVGVSEDIYLTVPKGRRDEMTAQLNLPETLEAPVQAGQQLGTLNVKLGDKVLMEQPLVALQTVEQGGFFKRIWDTILQFFTGLFD</sequence>
<keyword evidence="11" id="KW-0961">Cell wall biogenesis/degradation</keyword>
<dbReference type="SUPFAM" id="SSF56601">
    <property type="entry name" value="beta-lactamase/transpeptidase-like"/>
    <property type="match status" value="1"/>
</dbReference>
<dbReference type="Gene3D" id="3.40.710.10">
    <property type="entry name" value="DD-peptidase/beta-lactamase superfamily"/>
    <property type="match status" value="1"/>
</dbReference>
<evidence type="ECO:0000259" key="16">
    <source>
        <dbReference type="SMART" id="SM00936"/>
    </source>
</evidence>
<evidence type="ECO:0000256" key="14">
    <source>
        <dbReference type="SAM" id="MobiDB-lite"/>
    </source>
</evidence>
<keyword evidence="6" id="KW-0645">Protease</keyword>
<dbReference type="Pfam" id="PF00768">
    <property type="entry name" value="Peptidase_S11"/>
    <property type="match status" value="1"/>
</dbReference>
<dbReference type="Pfam" id="PF07943">
    <property type="entry name" value="PBP5_C"/>
    <property type="match status" value="1"/>
</dbReference>
<dbReference type="Proteomes" id="UP001500074">
    <property type="component" value="Unassembled WGS sequence"/>
</dbReference>
<gene>
    <name evidence="17" type="ORF">GCM10023342_12740</name>
</gene>
<keyword evidence="9" id="KW-0133">Cell shape</keyword>
<feature type="domain" description="Peptidase S11 D-Ala-D-Ala carboxypeptidase A C-terminal" evidence="16">
    <location>
        <begin position="303"/>
        <end position="393"/>
    </location>
</feature>
<comment type="similarity">
    <text evidence="3 13">Belongs to the peptidase S11 family.</text>
</comment>
<dbReference type="InterPro" id="IPR015956">
    <property type="entry name" value="Peniciliin-bd_prot_C_sf"/>
</dbReference>
<keyword evidence="8" id="KW-0378">Hydrolase</keyword>
<evidence type="ECO:0000256" key="2">
    <source>
        <dbReference type="ARBA" id="ARBA00004752"/>
    </source>
</evidence>
<dbReference type="InterPro" id="IPR001967">
    <property type="entry name" value="Peptidase_S11_N"/>
</dbReference>
<evidence type="ECO:0000256" key="13">
    <source>
        <dbReference type="RuleBase" id="RU004016"/>
    </source>
</evidence>
<organism evidence="17 18">
    <name type="scientific">Modicisalibacter zincidurans</name>
    <dbReference type="NCBI Taxonomy" id="1178777"/>
    <lineage>
        <taxon>Bacteria</taxon>
        <taxon>Pseudomonadati</taxon>
        <taxon>Pseudomonadota</taxon>
        <taxon>Gammaproteobacteria</taxon>
        <taxon>Oceanospirillales</taxon>
        <taxon>Halomonadaceae</taxon>
        <taxon>Modicisalibacter</taxon>
    </lineage>
</organism>
<evidence type="ECO:0000313" key="17">
    <source>
        <dbReference type="EMBL" id="GAA5173628.1"/>
    </source>
</evidence>
<dbReference type="EC" id="3.4.16.4" evidence="4"/>
<evidence type="ECO:0000256" key="10">
    <source>
        <dbReference type="ARBA" id="ARBA00022984"/>
    </source>
</evidence>
<evidence type="ECO:0000313" key="18">
    <source>
        <dbReference type="Proteomes" id="UP001500074"/>
    </source>
</evidence>
<evidence type="ECO:0000256" key="5">
    <source>
        <dbReference type="ARBA" id="ARBA00022645"/>
    </source>
</evidence>
<comment type="catalytic activity">
    <reaction evidence="12">
        <text>Preferential cleavage: (Ac)2-L-Lys-D-Ala-|-D-Ala. Also transpeptidation of peptidyl-alanyl moieties that are N-acyl substituents of D-alanine.</text>
        <dbReference type="EC" id="3.4.16.4"/>
    </reaction>
</comment>
<keyword evidence="10" id="KW-0573">Peptidoglycan synthesis</keyword>
<dbReference type="Gene3D" id="2.60.410.10">
    <property type="entry name" value="D-Ala-D-Ala carboxypeptidase, C-terminal domain"/>
    <property type="match status" value="1"/>
</dbReference>
<protein>
    <recommendedName>
        <fullName evidence="4">serine-type D-Ala-D-Ala carboxypeptidase</fullName>
        <ecNumber evidence="4">3.4.16.4</ecNumber>
    </recommendedName>
</protein>
<keyword evidence="7 15" id="KW-0732">Signal</keyword>
<evidence type="ECO:0000256" key="12">
    <source>
        <dbReference type="ARBA" id="ARBA00034000"/>
    </source>
</evidence>
<keyword evidence="5 17" id="KW-0121">Carboxypeptidase</keyword>
<dbReference type="InterPro" id="IPR018044">
    <property type="entry name" value="Peptidase_S11"/>
</dbReference>
<evidence type="ECO:0000256" key="11">
    <source>
        <dbReference type="ARBA" id="ARBA00023316"/>
    </source>
</evidence>
<evidence type="ECO:0000256" key="8">
    <source>
        <dbReference type="ARBA" id="ARBA00022801"/>
    </source>
</evidence>
<dbReference type="PANTHER" id="PTHR21581:SF6">
    <property type="entry name" value="TRAFFICKING PROTEIN PARTICLE COMPLEX SUBUNIT 12"/>
    <property type="match status" value="1"/>
</dbReference>
<comment type="pathway">
    <text evidence="2">Cell wall biogenesis; peptidoglycan biosynthesis.</text>
</comment>
<dbReference type="GO" id="GO:0004180">
    <property type="term" value="F:carboxypeptidase activity"/>
    <property type="evidence" value="ECO:0007669"/>
    <property type="project" value="UniProtKB-KW"/>
</dbReference>
<dbReference type="PRINTS" id="PR00725">
    <property type="entry name" value="DADACBPTASE1"/>
</dbReference>
<feature type="region of interest" description="Disordered" evidence="14">
    <location>
        <begin position="29"/>
        <end position="58"/>
    </location>
</feature>
<dbReference type="RefSeq" id="WP_035575141.1">
    <property type="nucleotide sequence ID" value="NZ_BAABKI010000013.1"/>
</dbReference>
<dbReference type="SMART" id="SM00936">
    <property type="entry name" value="PBP5_C"/>
    <property type="match status" value="1"/>
</dbReference>
<feature type="signal peptide" evidence="15">
    <location>
        <begin position="1"/>
        <end position="30"/>
    </location>
</feature>
<evidence type="ECO:0000256" key="1">
    <source>
        <dbReference type="ARBA" id="ARBA00003217"/>
    </source>
</evidence>
<dbReference type="SUPFAM" id="SSF69189">
    <property type="entry name" value="Penicillin-binding protein associated domain"/>
    <property type="match status" value="1"/>
</dbReference>
<evidence type="ECO:0000256" key="6">
    <source>
        <dbReference type="ARBA" id="ARBA00022670"/>
    </source>
</evidence>
<dbReference type="InterPro" id="IPR012338">
    <property type="entry name" value="Beta-lactam/transpept-like"/>
</dbReference>
<keyword evidence="18" id="KW-1185">Reference proteome</keyword>
<name>A0ABP9R9N5_9GAMM</name>
<evidence type="ECO:0000256" key="15">
    <source>
        <dbReference type="SAM" id="SignalP"/>
    </source>
</evidence>
<dbReference type="PANTHER" id="PTHR21581">
    <property type="entry name" value="D-ALANYL-D-ALANINE CARBOXYPEPTIDASE"/>
    <property type="match status" value="1"/>
</dbReference>
<evidence type="ECO:0000256" key="9">
    <source>
        <dbReference type="ARBA" id="ARBA00022960"/>
    </source>
</evidence>
<evidence type="ECO:0000256" key="3">
    <source>
        <dbReference type="ARBA" id="ARBA00007164"/>
    </source>
</evidence>